<evidence type="ECO:0000313" key="4">
    <source>
        <dbReference type="Proteomes" id="UP000268908"/>
    </source>
</evidence>
<proteinExistence type="predicted"/>
<feature type="domain" description="DUF218" evidence="2">
    <location>
        <begin position="80"/>
        <end position="241"/>
    </location>
</feature>
<dbReference type="CDD" id="cd06259">
    <property type="entry name" value="YdcF-like"/>
    <property type="match status" value="1"/>
</dbReference>
<organism evidence="3 4">
    <name type="scientific">Sulfurisoma sediminicola</name>
    <dbReference type="NCBI Taxonomy" id="1381557"/>
    <lineage>
        <taxon>Bacteria</taxon>
        <taxon>Pseudomonadati</taxon>
        <taxon>Pseudomonadota</taxon>
        <taxon>Betaproteobacteria</taxon>
        <taxon>Nitrosomonadales</taxon>
        <taxon>Sterolibacteriaceae</taxon>
        <taxon>Sulfurisoma</taxon>
    </lineage>
</organism>
<name>A0A497XIW0_9PROT</name>
<dbReference type="Pfam" id="PF02698">
    <property type="entry name" value="DUF218"/>
    <property type="match status" value="1"/>
</dbReference>
<evidence type="ECO:0000259" key="2">
    <source>
        <dbReference type="Pfam" id="PF02698"/>
    </source>
</evidence>
<dbReference type="GO" id="GO:0000270">
    <property type="term" value="P:peptidoglycan metabolic process"/>
    <property type="evidence" value="ECO:0007669"/>
    <property type="project" value="TreeGrafter"/>
</dbReference>
<evidence type="ECO:0000256" key="1">
    <source>
        <dbReference type="SAM" id="Phobius"/>
    </source>
</evidence>
<comment type="caution">
    <text evidence="3">The sequence shown here is derived from an EMBL/GenBank/DDBJ whole genome shotgun (WGS) entry which is preliminary data.</text>
</comment>
<dbReference type="Gene3D" id="3.40.50.620">
    <property type="entry name" value="HUPs"/>
    <property type="match status" value="1"/>
</dbReference>
<accession>A0A497XIW0</accession>
<keyword evidence="1" id="KW-1133">Transmembrane helix</keyword>
<dbReference type="GO" id="GO:0043164">
    <property type="term" value="P:Gram-negative-bacterium-type cell wall biogenesis"/>
    <property type="evidence" value="ECO:0007669"/>
    <property type="project" value="TreeGrafter"/>
</dbReference>
<dbReference type="GO" id="GO:0005886">
    <property type="term" value="C:plasma membrane"/>
    <property type="evidence" value="ECO:0007669"/>
    <property type="project" value="TreeGrafter"/>
</dbReference>
<evidence type="ECO:0000313" key="3">
    <source>
        <dbReference type="EMBL" id="RLJ67784.1"/>
    </source>
</evidence>
<keyword evidence="1" id="KW-0812">Transmembrane</keyword>
<protein>
    <submittedName>
        <fullName evidence="3">Uncharacterized SAM-binding protein YcdF (DUF218 family)</fullName>
    </submittedName>
</protein>
<keyword evidence="1" id="KW-0472">Membrane</keyword>
<dbReference type="AlphaFoldDB" id="A0A497XIW0"/>
<dbReference type="PANTHER" id="PTHR30336">
    <property type="entry name" value="INNER MEMBRANE PROTEIN, PROBABLE PERMEASE"/>
    <property type="match status" value="1"/>
</dbReference>
<dbReference type="EMBL" id="RCCI01000004">
    <property type="protein sequence ID" value="RLJ67784.1"/>
    <property type="molecule type" value="Genomic_DNA"/>
</dbReference>
<dbReference type="InterPro" id="IPR003848">
    <property type="entry name" value="DUF218"/>
</dbReference>
<feature type="transmembrane region" description="Helical" evidence="1">
    <location>
        <begin position="38"/>
        <end position="58"/>
    </location>
</feature>
<dbReference type="InterPro" id="IPR051599">
    <property type="entry name" value="Cell_Envelope_Assoc"/>
</dbReference>
<feature type="transmembrane region" description="Helical" evidence="1">
    <location>
        <begin position="6"/>
        <end position="31"/>
    </location>
</feature>
<dbReference type="Proteomes" id="UP000268908">
    <property type="component" value="Unassembled WGS sequence"/>
</dbReference>
<dbReference type="OrthoDB" id="9809813at2"/>
<keyword evidence="4" id="KW-1185">Reference proteome</keyword>
<dbReference type="PANTHER" id="PTHR30336:SF4">
    <property type="entry name" value="ENVELOPE BIOGENESIS FACTOR ELYC"/>
    <property type="match status" value="1"/>
</dbReference>
<gene>
    <name evidence="3" type="ORF">DFR35_0334</name>
</gene>
<dbReference type="RefSeq" id="WP_121239748.1">
    <property type="nucleotide sequence ID" value="NZ_BHVV01000001.1"/>
</dbReference>
<reference evidence="3 4" key="1">
    <citation type="submission" date="2018-10" db="EMBL/GenBank/DDBJ databases">
        <title>Genomic Encyclopedia of Type Strains, Phase IV (KMG-IV): sequencing the most valuable type-strain genomes for metagenomic binning, comparative biology and taxonomic classification.</title>
        <authorList>
            <person name="Goeker M."/>
        </authorList>
    </citation>
    <scope>NUCLEOTIDE SEQUENCE [LARGE SCALE GENOMIC DNA]</scope>
    <source>
        <strain evidence="3 4">DSM 26916</strain>
    </source>
</reference>
<dbReference type="InterPro" id="IPR014729">
    <property type="entry name" value="Rossmann-like_a/b/a_fold"/>
</dbReference>
<sequence length="249" mass="27174">MSSTWLITNLVAAFLLPPLDALLLVGLGWALWRRRPRLARGLVGAGALLLFVLSLPVVGDALLRTLEGEPVNAEAMRQAQAIVVLGGGRYREAPEYGGDTAGKETLLRLRYAARLQRETGLPLLVSGGKPDGGDLSEAETMRAALIHDFGVPVRWVEGASDDTRQNARFSAELLRRDGVSRVLLVTHAWHMPRAMRSFAAAGIAVTPAPTFFHRAPLTPLDFLPRPEGLLASRHAMHEWIGLVWTAWRG</sequence>